<dbReference type="PANTHER" id="PTHR11076">
    <property type="entry name" value="DNA REPAIR POLYMERASE UMUC / TRANSFERASE FAMILY MEMBER"/>
    <property type="match status" value="1"/>
</dbReference>
<dbReference type="InterPro" id="IPR043502">
    <property type="entry name" value="DNA/RNA_pol_sf"/>
</dbReference>
<protein>
    <recommendedName>
        <fullName evidence="16">DNA polymerase IV</fullName>
        <shortName evidence="16">Pol IV</shortName>
        <ecNumber evidence="16">2.7.7.7</ecNumber>
    </recommendedName>
</protein>
<dbReference type="InterPro" id="IPR001126">
    <property type="entry name" value="UmuC"/>
</dbReference>
<comment type="similarity">
    <text evidence="2 16">Belongs to the DNA polymerase type-Y family.</text>
</comment>
<feature type="compositionally biased region" description="Gly residues" evidence="17">
    <location>
        <begin position="412"/>
        <end position="425"/>
    </location>
</feature>
<evidence type="ECO:0000313" key="20">
    <source>
        <dbReference type="Proteomes" id="UP001501842"/>
    </source>
</evidence>
<keyword evidence="9 16" id="KW-0227">DNA damage</keyword>
<dbReference type="PROSITE" id="PS50173">
    <property type="entry name" value="UMUC"/>
    <property type="match status" value="1"/>
</dbReference>
<evidence type="ECO:0000313" key="19">
    <source>
        <dbReference type="EMBL" id="GAA2732240.1"/>
    </source>
</evidence>
<dbReference type="Gene3D" id="3.40.1170.60">
    <property type="match status" value="1"/>
</dbReference>
<feature type="binding site" evidence="16">
    <location>
        <position position="29"/>
    </location>
    <ligand>
        <name>Mg(2+)</name>
        <dbReference type="ChEBI" id="CHEBI:18420"/>
    </ligand>
</feature>
<comment type="catalytic activity">
    <reaction evidence="15 16">
        <text>DNA(n) + a 2'-deoxyribonucleoside 5'-triphosphate = DNA(n+1) + diphosphate</text>
        <dbReference type="Rhea" id="RHEA:22508"/>
        <dbReference type="Rhea" id="RHEA-COMP:17339"/>
        <dbReference type="Rhea" id="RHEA-COMP:17340"/>
        <dbReference type="ChEBI" id="CHEBI:33019"/>
        <dbReference type="ChEBI" id="CHEBI:61560"/>
        <dbReference type="ChEBI" id="CHEBI:173112"/>
        <dbReference type="EC" id="2.7.7.7"/>
    </reaction>
</comment>
<evidence type="ECO:0000256" key="15">
    <source>
        <dbReference type="ARBA" id="ARBA00049244"/>
    </source>
</evidence>
<dbReference type="InterPro" id="IPR036775">
    <property type="entry name" value="DNA_pol_Y-fam_lit_finger_sf"/>
</dbReference>
<keyword evidence="10 16" id="KW-0460">Magnesium</keyword>
<comment type="caution">
    <text evidence="19">The sequence shown here is derived from an EMBL/GenBank/DDBJ whole genome shotgun (WGS) entry which is preliminary data.</text>
</comment>
<evidence type="ECO:0000256" key="12">
    <source>
        <dbReference type="ARBA" id="ARBA00023125"/>
    </source>
</evidence>
<dbReference type="Proteomes" id="UP001501842">
    <property type="component" value="Unassembled WGS sequence"/>
</dbReference>
<keyword evidence="5 16" id="KW-0808">Transferase</keyword>
<keyword evidence="12 16" id="KW-0238">DNA-binding</keyword>
<dbReference type="SUPFAM" id="SSF56672">
    <property type="entry name" value="DNA/RNA polymerases"/>
    <property type="match status" value="1"/>
</dbReference>
<feature type="binding site" evidence="16">
    <location>
        <position position="123"/>
    </location>
    <ligand>
        <name>Mg(2+)</name>
        <dbReference type="ChEBI" id="CHEBI:18420"/>
    </ligand>
</feature>
<keyword evidence="7 16" id="KW-0235">DNA replication</keyword>
<comment type="function">
    <text evidence="14 16">Poorly processive, error-prone DNA polymerase involved in untargeted mutagenesis. Copies undamaged DNA at stalled replication forks, which arise in vivo from mismatched or misaligned primer ends. These misaligned primers can be extended by PolIV. Exhibits no 3'-5' exonuclease (proofreading) activity. May be involved in translesional synthesis, in conjunction with the beta clamp from PolIII.</text>
</comment>
<feature type="active site" evidence="16">
    <location>
        <position position="124"/>
    </location>
</feature>
<keyword evidence="4 16" id="KW-0963">Cytoplasm</keyword>
<dbReference type="PANTHER" id="PTHR11076:SF33">
    <property type="entry name" value="DNA POLYMERASE KAPPA"/>
    <property type="match status" value="1"/>
</dbReference>
<keyword evidence="13 16" id="KW-0234">DNA repair</keyword>
<dbReference type="SUPFAM" id="SSF100879">
    <property type="entry name" value="Lesion bypass DNA polymerase (Y-family), little finger domain"/>
    <property type="match status" value="1"/>
</dbReference>
<dbReference type="NCBIfam" id="NF002677">
    <property type="entry name" value="PRK02406.1"/>
    <property type="match status" value="1"/>
</dbReference>
<feature type="site" description="Substrate discrimination" evidence="16">
    <location>
        <position position="34"/>
    </location>
</feature>
<dbReference type="InterPro" id="IPR022880">
    <property type="entry name" value="DNApol_IV"/>
</dbReference>
<dbReference type="HAMAP" id="MF_01113">
    <property type="entry name" value="DNApol_IV"/>
    <property type="match status" value="1"/>
</dbReference>
<evidence type="ECO:0000256" key="8">
    <source>
        <dbReference type="ARBA" id="ARBA00022723"/>
    </source>
</evidence>
<dbReference type="InterPro" id="IPR050116">
    <property type="entry name" value="DNA_polymerase-Y"/>
</dbReference>
<keyword evidence="8 16" id="KW-0479">Metal-binding</keyword>
<sequence>MSRKQQLDRPGTPPGPPGDDAGCPILHVDMDAFFVSVELLDRPELRGRPVLVGGRGGRGVVAAASYEARRFGVHSAMPMSRALRLCPRAVVLEPAHGKYSAASRRVREIFFDFTPMVEPLSLDEAFLDVSGALKLFGRPVRIATAIRERVAGELGLTCSVGVAPTKFLAKLASTRCKPDGLMVVPSGGVLEFLHPLPVAALWGVGERTEEHLRRLGLRTVGELARMPAETLRRELGAAQGAHLHELAWGRDPRPVRPHAPDKSVGAEETFEIDVVDPEEVRRELLRLAEKVGARLRASGNRGRTVSVKLREPDFSTITRSRTLPESTDLSRVIYITACELYEASGLERVPLRLVGVRVENLAGAGPESRQLALDEPEHGWREAEQAMDEAARRFGRGAIRPAALIRPSRGPRGNGRGDSGEGDGGAPMRRAVDE</sequence>
<dbReference type="RefSeq" id="WP_344453195.1">
    <property type="nucleotide sequence ID" value="NZ_BAAATZ010000021.1"/>
</dbReference>
<evidence type="ECO:0000256" key="16">
    <source>
        <dbReference type="HAMAP-Rule" id="MF_01113"/>
    </source>
</evidence>
<dbReference type="EC" id="2.7.7.7" evidence="16"/>
<evidence type="ECO:0000256" key="3">
    <source>
        <dbReference type="ARBA" id="ARBA00022457"/>
    </source>
</evidence>
<evidence type="ECO:0000256" key="4">
    <source>
        <dbReference type="ARBA" id="ARBA00022490"/>
    </source>
</evidence>
<name>A0ABN3UHC8_9ACTN</name>
<dbReference type="InterPro" id="IPR043128">
    <property type="entry name" value="Rev_trsase/Diguanyl_cyclase"/>
</dbReference>
<reference evidence="19 20" key="1">
    <citation type="journal article" date="2019" name="Int. J. Syst. Evol. Microbiol.">
        <title>The Global Catalogue of Microorganisms (GCM) 10K type strain sequencing project: providing services to taxonomists for standard genome sequencing and annotation.</title>
        <authorList>
            <consortium name="The Broad Institute Genomics Platform"/>
            <consortium name="The Broad Institute Genome Sequencing Center for Infectious Disease"/>
            <person name="Wu L."/>
            <person name="Ma J."/>
        </authorList>
    </citation>
    <scope>NUCLEOTIDE SEQUENCE [LARGE SCALE GENOMIC DNA]</scope>
    <source>
        <strain evidence="19 20">JCM 8201</strain>
    </source>
</reference>
<evidence type="ECO:0000256" key="5">
    <source>
        <dbReference type="ARBA" id="ARBA00022679"/>
    </source>
</evidence>
<evidence type="ECO:0000256" key="14">
    <source>
        <dbReference type="ARBA" id="ARBA00025589"/>
    </source>
</evidence>
<feature type="domain" description="UmuC" evidence="18">
    <location>
        <begin position="25"/>
        <end position="205"/>
    </location>
</feature>
<proteinExistence type="inferred from homology"/>
<gene>
    <name evidence="16 19" type="primary">dinB</name>
    <name evidence="19" type="ORF">GCM10010439_49510</name>
</gene>
<accession>A0ABN3UHC8</accession>
<feature type="region of interest" description="Disordered" evidence="17">
    <location>
        <begin position="1"/>
        <end position="22"/>
    </location>
</feature>
<dbReference type="NCBIfam" id="NF002882">
    <property type="entry name" value="PRK03348.1"/>
    <property type="match status" value="1"/>
</dbReference>
<evidence type="ECO:0000256" key="17">
    <source>
        <dbReference type="SAM" id="MobiDB-lite"/>
    </source>
</evidence>
<dbReference type="InterPro" id="IPR053848">
    <property type="entry name" value="IMS_HHH_1"/>
</dbReference>
<dbReference type="Gene3D" id="1.10.150.20">
    <property type="entry name" value="5' to 3' exonuclease, C-terminal subdomain"/>
    <property type="match status" value="1"/>
</dbReference>
<dbReference type="InterPro" id="IPR017961">
    <property type="entry name" value="DNA_pol_Y-fam_little_finger"/>
</dbReference>
<evidence type="ECO:0000256" key="11">
    <source>
        <dbReference type="ARBA" id="ARBA00022932"/>
    </source>
</evidence>
<keyword evidence="3 16" id="KW-0515">Mutator protein</keyword>
<evidence type="ECO:0000256" key="9">
    <source>
        <dbReference type="ARBA" id="ARBA00022763"/>
    </source>
</evidence>
<comment type="subcellular location">
    <subcellularLocation>
        <location evidence="1 16">Cytoplasm</location>
    </subcellularLocation>
</comment>
<dbReference type="NCBIfam" id="NF003015">
    <property type="entry name" value="PRK03858.1"/>
    <property type="match status" value="1"/>
</dbReference>
<evidence type="ECO:0000256" key="1">
    <source>
        <dbReference type="ARBA" id="ARBA00004496"/>
    </source>
</evidence>
<keyword evidence="11 16" id="KW-0239">DNA-directed DNA polymerase</keyword>
<dbReference type="Pfam" id="PF00817">
    <property type="entry name" value="IMS"/>
    <property type="match status" value="1"/>
</dbReference>
<evidence type="ECO:0000256" key="13">
    <source>
        <dbReference type="ARBA" id="ARBA00023204"/>
    </source>
</evidence>
<evidence type="ECO:0000256" key="10">
    <source>
        <dbReference type="ARBA" id="ARBA00022842"/>
    </source>
</evidence>
<dbReference type="Gene3D" id="3.30.70.270">
    <property type="match status" value="1"/>
</dbReference>
<evidence type="ECO:0000256" key="7">
    <source>
        <dbReference type="ARBA" id="ARBA00022705"/>
    </source>
</evidence>
<feature type="region of interest" description="Disordered" evidence="17">
    <location>
        <begin position="400"/>
        <end position="434"/>
    </location>
</feature>
<evidence type="ECO:0000256" key="2">
    <source>
        <dbReference type="ARBA" id="ARBA00010945"/>
    </source>
</evidence>
<dbReference type="Pfam" id="PF11799">
    <property type="entry name" value="IMS_C"/>
    <property type="match status" value="1"/>
</dbReference>
<dbReference type="EMBL" id="BAAATZ010000021">
    <property type="protein sequence ID" value="GAA2732240.1"/>
    <property type="molecule type" value="Genomic_DNA"/>
</dbReference>
<dbReference type="Gene3D" id="3.30.1490.100">
    <property type="entry name" value="DNA polymerase, Y-family, little finger domain"/>
    <property type="match status" value="1"/>
</dbReference>
<dbReference type="CDD" id="cd03586">
    <property type="entry name" value="PolY_Pol_IV_kappa"/>
    <property type="match status" value="1"/>
</dbReference>
<evidence type="ECO:0000256" key="6">
    <source>
        <dbReference type="ARBA" id="ARBA00022695"/>
    </source>
</evidence>
<keyword evidence="20" id="KW-1185">Reference proteome</keyword>
<comment type="subunit">
    <text evidence="16">Monomer.</text>
</comment>
<dbReference type="Pfam" id="PF21999">
    <property type="entry name" value="IMS_HHH_1"/>
    <property type="match status" value="1"/>
</dbReference>
<keyword evidence="6 16" id="KW-0548">Nucleotidyltransferase</keyword>
<evidence type="ECO:0000259" key="18">
    <source>
        <dbReference type="PROSITE" id="PS50173"/>
    </source>
</evidence>
<comment type="cofactor">
    <cofactor evidence="16">
        <name>Mg(2+)</name>
        <dbReference type="ChEBI" id="CHEBI:18420"/>
    </cofactor>
    <text evidence="16">Binds 2 magnesium ions per subunit.</text>
</comment>
<organism evidence="19 20">
    <name type="scientific">Actinocorallia aurantiaca</name>
    <dbReference type="NCBI Taxonomy" id="46204"/>
    <lineage>
        <taxon>Bacteria</taxon>
        <taxon>Bacillati</taxon>
        <taxon>Actinomycetota</taxon>
        <taxon>Actinomycetes</taxon>
        <taxon>Streptosporangiales</taxon>
        <taxon>Thermomonosporaceae</taxon>
        <taxon>Actinocorallia</taxon>
    </lineage>
</organism>